<proteinExistence type="predicted"/>
<feature type="compositionally biased region" description="Basic and acidic residues" evidence="1">
    <location>
        <begin position="351"/>
        <end position="361"/>
    </location>
</feature>
<feature type="compositionally biased region" description="Basic and acidic residues" evidence="1">
    <location>
        <begin position="171"/>
        <end position="186"/>
    </location>
</feature>
<reference evidence="2" key="2">
    <citation type="submission" date="2021-01" db="EMBL/GenBank/DDBJ databases">
        <authorList>
            <person name="Schikora-Tamarit M.A."/>
        </authorList>
    </citation>
    <scope>NUCLEOTIDE SEQUENCE</scope>
    <source>
        <strain evidence="2">NCAIM Y.01608</strain>
    </source>
</reference>
<dbReference type="AlphaFoldDB" id="A0A9P8NW96"/>
<keyword evidence="3" id="KW-1185">Reference proteome</keyword>
<feature type="compositionally biased region" description="Basic and acidic residues" evidence="1">
    <location>
        <begin position="276"/>
        <end position="286"/>
    </location>
</feature>
<feature type="compositionally biased region" description="Polar residues" evidence="1">
    <location>
        <begin position="31"/>
        <end position="45"/>
    </location>
</feature>
<feature type="region of interest" description="Disordered" evidence="1">
    <location>
        <begin position="1"/>
        <end position="45"/>
    </location>
</feature>
<evidence type="ECO:0000256" key="1">
    <source>
        <dbReference type="SAM" id="MobiDB-lite"/>
    </source>
</evidence>
<evidence type="ECO:0000313" key="3">
    <source>
        <dbReference type="Proteomes" id="UP000788993"/>
    </source>
</evidence>
<evidence type="ECO:0000313" key="2">
    <source>
        <dbReference type="EMBL" id="KAH3660767.1"/>
    </source>
</evidence>
<feature type="region of interest" description="Disordered" evidence="1">
    <location>
        <begin position="171"/>
        <end position="190"/>
    </location>
</feature>
<dbReference type="EMBL" id="JAEUBD010001468">
    <property type="protein sequence ID" value="KAH3660767.1"/>
    <property type="molecule type" value="Genomic_DNA"/>
</dbReference>
<feature type="region of interest" description="Disordered" evidence="1">
    <location>
        <begin position="204"/>
        <end position="361"/>
    </location>
</feature>
<feature type="compositionally biased region" description="Polar residues" evidence="1">
    <location>
        <begin position="245"/>
        <end position="275"/>
    </location>
</feature>
<dbReference type="Proteomes" id="UP000788993">
    <property type="component" value="Unassembled WGS sequence"/>
</dbReference>
<comment type="caution">
    <text evidence="2">The sequence shown here is derived from an EMBL/GenBank/DDBJ whole genome shotgun (WGS) entry which is preliminary data.</text>
</comment>
<sequence>MTNFNVPGGFPSLQSQEFTLKTPPRSRSEIKTSTPSSTAFRFTPTNGKRLYPSIVVSPKDSTDCDTSYQDKENPSFTKEMDFLQTKLFSSKLTSSVLNEFNDRYQKVRSENIINIQKLNNTSPKPRSRRPSTRFHNEHRGRFNRMESISTHYAARRTGRQPVEATRKIFEGPEQITRKTPNDKRLGAQDLGSASKRLRVVDGYKEIVEPAESPTRPPEEKKKIMEQQFGRQRQEKPHLGPLPQLEFSQAPRTATSDLQSSKVPSYLQPTKASIQRSESKQKLKRSETASYLPRLSNIVRSKTMQEISPSRMNSSHASPHIASIKSQSALTRSTSSNTLNRKSSIPQLVKPAKKDYPRPWRN</sequence>
<feature type="compositionally biased region" description="Polar residues" evidence="1">
    <location>
        <begin position="323"/>
        <end position="345"/>
    </location>
</feature>
<gene>
    <name evidence="2" type="ORF">OGATHE_005099</name>
</gene>
<name>A0A9P8NW96_9ASCO</name>
<feature type="compositionally biased region" description="Polar residues" evidence="1">
    <location>
        <begin position="297"/>
        <end position="316"/>
    </location>
</feature>
<organism evidence="2 3">
    <name type="scientific">Ogataea polymorpha</name>
    <dbReference type="NCBI Taxonomy" id="460523"/>
    <lineage>
        <taxon>Eukaryota</taxon>
        <taxon>Fungi</taxon>
        <taxon>Dikarya</taxon>
        <taxon>Ascomycota</taxon>
        <taxon>Saccharomycotina</taxon>
        <taxon>Pichiomycetes</taxon>
        <taxon>Pichiales</taxon>
        <taxon>Pichiaceae</taxon>
        <taxon>Ogataea</taxon>
    </lineage>
</organism>
<protein>
    <submittedName>
        <fullName evidence="2">Uncharacterized protein</fullName>
    </submittedName>
</protein>
<accession>A0A9P8NW96</accession>
<reference evidence="2" key="1">
    <citation type="journal article" date="2021" name="Open Biol.">
        <title>Shared evolutionary footprints suggest mitochondrial oxidative damage underlies multiple complex I losses in fungi.</title>
        <authorList>
            <person name="Schikora-Tamarit M.A."/>
            <person name="Marcet-Houben M."/>
            <person name="Nosek J."/>
            <person name="Gabaldon T."/>
        </authorList>
    </citation>
    <scope>NUCLEOTIDE SEQUENCE</scope>
    <source>
        <strain evidence="2">NCAIM Y.01608</strain>
    </source>
</reference>